<dbReference type="Proteomes" id="UP000078561">
    <property type="component" value="Unassembled WGS sequence"/>
</dbReference>
<evidence type="ECO:0000313" key="3">
    <source>
        <dbReference type="EMBL" id="SAM00613.1"/>
    </source>
</evidence>
<feature type="compositionally biased region" description="Acidic residues" evidence="2">
    <location>
        <begin position="282"/>
        <end position="306"/>
    </location>
</feature>
<dbReference type="InterPro" id="IPR007991">
    <property type="entry name" value="RNA_pol_I_trans_ini_fac_RRN3"/>
</dbReference>
<sequence length="696" mass="79178">MSSPALQPILESFDQVAPFSTEFGTPDSEAVPIILENVTQQELKYKLLMAKGFVQGALRDHSQGNSSRYNELIGELLLKPNLPNAPSTVQLYVWMETLADCVSQLGLSCYELVVAVLRVDWSVRSVKFVNAYIRFMKNVVSAHTFYVVPILDVIAEGFRYRPQLPPYNTTTRSVAYARYHDALQDILTLVPIAACSLYVAIQRHMPFRQRSTADQVAYTKNILDVMDYVPTLRRQIIPLLVDHLIKIDGHIQIELDDVEEDVEFDTYNMNFDDDYQSVNSDSESDNSDDDISNDGSEVDSDFEDKEDADKHQTKHELKSMVRRLDSLMQIVFTHFSQSIRDDKRQQHQSFADANTNTSPSAGPSATSFQTEMYHILLDSFDRTVLRTLQSRYTQFLLFYICSLDTSYADGFAAHLFKHITDPLRPNVTRIAASSYIASYVARAKFMKPETIQRIVGNLSEWCISLLDKYEAETPLTRTGSNNKTTPSTEKHEVFYASIQAIMYIFCFRWRDLALEEQEDDYEDDLVMEGISDHHQNTTNATATSATTSINGKWCPGLRHVSRILTSRLHPLKVCSKPVVDQFLKVARQTSFMYLYTHVETLKGLSLSGVHVDVVSQHGARNLFYTLQTFFPFDPYNLEGSKKYIDDIYFEWIPLDDQEESDDDSEEDGSDSEDDEVDDMSAGAAAMSISPSPNHFL</sequence>
<evidence type="ECO:0000313" key="4">
    <source>
        <dbReference type="Proteomes" id="UP000078561"/>
    </source>
</evidence>
<dbReference type="PANTHER" id="PTHR12790:SF0">
    <property type="entry name" value="RNA POLYMERASE I-SPECIFIC TRANSCRIPTION INITIATION FACTOR RRN3-RELATED"/>
    <property type="match status" value="1"/>
</dbReference>
<proteinExistence type="inferred from homology"/>
<dbReference type="GO" id="GO:0001042">
    <property type="term" value="F:RNA polymerase I core binding"/>
    <property type="evidence" value="ECO:0007669"/>
    <property type="project" value="TreeGrafter"/>
</dbReference>
<name>A0A168NIP0_ABSGL</name>
<feature type="region of interest" description="Disordered" evidence="2">
    <location>
        <begin position="343"/>
        <end position="364"/>
    </location>
</feature>
<dbReference type="OrthoDB" id="26970at2759"/>
<reference evidence="3" key="1">
    <citation type="submission" date="2016-04" db="EMBL/GenBank/DDBJ databases">
        <authorList>
            <person name="Evans L.H."/>
            <person name="Alamgir A."/>
            <person name="Owens N."/>
            <person name="Weber N.D."/>
            <person name="Virtaneva K."/>
            <person name="Barbian K."/>
            <person name="Babar A."/>
            <person name="Rosenke K."/>
        </authorList>
    </citation>
    <scope>NUCLEOTIDE SEQUENCE [LARGE SCALE GENOMIC DNA]</scope>
    <source>
        <strain evidence="3">CBS 101.48</strain>
    </source>
</reference>
<evidence type="ECO:0008006" key="5">
    <source>
        <dbReference type="Google" id="ProtNLM"/>
    </source>
</evidence>
<protein>
    <recommendedName>
        <fullName evidence="5">RNA polymerase I-specific transcription initiation factor RRN3</fullName>
    </recommendedName>
</protein>
<dbReference type="EMBL" id="LT553327">
    <property type="protein sequence ID" value="SAM00613.1"/>
    <property type="molecule type" value="Genomic_DNA"/>
</dbReference>
<gene>
    <name evidence="3" type="primary">ABSGL_06328.1 scaffold 8126</name>
</gene>
<feature type="compositionally biased region" description="Acidic residues" evidence="2">
    <location>
        <begin position="657"/>
        <end position="678"/>
    </location>
</feature>
<dbReference type="STRING" id="4829.A0A168NIP0"/>
<dbReference type="GO" id="GO:0001181">
    <property type="term" value="F:RNA polymerase I general transcription initiation factor activity"/>
    <property type="evidence" value="ECO:0007669"/>
    <property type="project" value="InterPro"/>
</dbReference>
<feature type="compositionally biased region" description="Polar residues" evidence="2">
    <location>
        <begin position="347"/>
        <end position="364"/>
    </location>
</feature>
<dbReference type="PANTHER" id="PTHR12790">
    <property type="entry name" value="TRANSCRIPTION INITIATION FACTOR IA RRN3"/>
    <property type="match status" value="1"/>
</dbReference>
<dbReference type="InParanoid" id="A0A168NIP0"/>
<accession>A0A168NIP0</accession>
<dbReference type="GO" id="GO:0006361">
    <property type="term" value="P:transcription initiation at RNA polymerase I promoter"/>
    <property type="evidence" value="ECO:0007669"/>
    <property type="project" value="InterPro"/>
</dbReference>
<dbReference type="AlphaFoldDB" id="A0A168NIP0"/>
<dbReference type="OMA" id="VCSPAIV"/>
<comment type="similarity">
    <text evidence="1">Belongs to the RRN3 family.</text>
</comment>
<evidence type="ECO:0000256" key="2">
    <source>
        <dbReference type="SAM" id="MobiDB-lite"/>
    </source>
</evidence>
<dbReference type="FunCoup" id="A0A168NIP0">
    <property type="interactions" value="598"/>
</dbReference>
<dbReference type="Pfam" id="PF05327">
    <property type="entry name" value="RRN3"/>
    <property type="match status" value="1"/>
</dbReference>
<organism evidence="3">
    <name type="scientific">Absidia glauca</name>
    <name type="common">Pin mould</name>
    <dbReference type="NCBI Taxonomy" id="4829"/>
    <lineage>
        <taxon>Eukaryota</taxon>
        <taxon>Fungi</taxon>
        <taxon>Fungi incertae sedis</taxon>
        <taxon>Mucoromycota</taxon>
        <taxon>Mucoromycotina</taxon>
        <taxon>Mucoromycetes</taxon>
        <taxon>Mucorales</taxon>
        <taxon>Cunninghamellaceae</taxon>
        <taxon>Absidia</taxon>
    </lineage>
</organism>
<dbReference type="GO" id="GO:0005634">
    <property type="term" value="C:nucleus"/>
    <property type="evidence" value="ECO:0007669"/>
    <property type="project" value="TreeGrafter"/>
</dbReference>
<keyword evidence="4" id="KW-1185">Reference proteome</keyword>
<evidence type="ECO:0000256" key="1">
    <source>
        <dbReference type="ARBA" id="ARBA00010098"/>
    </source>
</evidence>
<feature type="region of interest" description="Disordered" evidence="2">
    <location>
        <begin position="273"/>
        <end position="314"/>
    </location>
</feature>
<feature type="region of interest" description="Disordered" evidence="2">
    <location>
        <begin position="657"/>
        <end position="696"/>
    </location>
</feature>